<dbReference type="InterPro" id="IPR023614">
    <property type="entry name" value="Porin_dom_sf"/>
</dbReference>
<gene>
    <name evidence="1" type="ORF">AV274_2696</name>
</gene>
<dbReference type="Proteomes" id="UP000078348">
    <property type="component" value="Unassembled WGS sequence"/>
</dbReference>
<protein>
    <submittedName>
        <fullName evidence="1">Voltage-dependent anion-selective channel protein</fullName>
    </submittedName>
</protein>
<dbReference type="InterPro" id="IPR027246">
    <property type="entry name" value="Porin_Euk/Tom40"/>
</dbReference>
<evidence type="ECO:0000313" key="1">
    <source>
        <dbReference type="EMBL" id="OAO15622.1"/>
    </source>
</evidence>
<reference evidence="1 2" key="1">
    <citation type="submission" date="2016-05" db="EMBL/GenBank/DDBJ databases">
        <title>Nuclear genome of Blastocystis sp. subtype 1 NandII.</title>
        <authorList>
            <person name="Gentekaki E."/>
            <person name="Curtis B."/>
            <person name="Stairs C."/>
            <person name="Eme L."/>
            <person name="Herman E."/>
            <person name="Klimes V."/>
            <person name="Arias M.C."/>
            <person name="Elias M."/>
            <person name="Hilliou F."/>
            <person name="Klute M."/>
            <person name="Malik S.-B."/>
            <person name="Pightling A."/>
            <person name="Rachubinski R."/>
            <person name="Salas D."/>
            <person name="Schlacht A."/>
            <person name="Suga H."/>
            <person name="Archibald J."/>
            <person name="Ball S.G."/>
            <person name="Clark G."/>
            <person name="Dacks J."/>
            <person name="Van Der Giezen M."/>
            <person name="Tsaousis A."/>
            <person name="Roger A."/>
        </authorList>
    </citation>
    <scope>NUCLEOTIDE SEQUENCE [LARGE SCALE GENOMIC DNA]</scope>
    <source>
        <strain evidence="2">ATCC 50177 / NandII</strain>
    </source>
</reference>
<proteinExistence type="predicted"/>
<dbReference type="AlphaFoldDB" id="A0A196SHI0"/>
<dbReference type="Pfam" id="PF01459">
    <property type="entry name" value="Porin_3"/>
    <property type="match status" value="1"/>
</dbReference>
<dbReference type="Gene3D" id="2.40.160.10">
    <property type="entry name" value="Porin"/>
    <property type="match status" value="1"/>
</dbReference>
<dbReference type="GO" id="GO:0055085">
    <property type="term" value="P:transmembrane transport"/>
    <property type="evidence" value="ECO:0007669"/>
    <property type="project" value="InterPro"/>
</dbReference>
<sequence>MFRSVLFDDINKNAYDVLKDGYCLDSKATLKTKLRNMNVALEGKSVGGSITSKCSLDINAGKYCNFKKISMETTGTSIVEVDIPNVCKSTTFMIRTQYDVLKWQCKKAVCGMKYMNGTIATDAMVDASSKSFSTSLSYLKGSFLVGCKMQGSTEELVESIDAAVAYRHKDAVFSFGTMNYCTVLKGAIFAEPYRNVRFGATMQLPLEEKTPELAFGCAVKPSRDSETRVKVDTKGRVSMYYKGVANDKFTYSFTLNTPFIFDSKQSCSLGFSVEARI</sequence>
<organism evidence="1 2">
    <name type="scientific">Blastocystis sp. subtype 1 (strain ATCC 50177 / NandII)</name>
    <dbReference type="NCBI Taxonomy" id="478820"/>
    <lineage>
        <taxon>Eukaryota</taxon>
        <taxon>Sar</taxon>
        <taxon>Stramenopiles</taxon>
        <taxon>Bigyra</taxon>
        <taxon>Opalozoa</taxon>
        <taxon>Opalinata</taxon>
        <taxon>Blastocystidae</taxon>
        <taxon>Blastocystis</taxon>
    </lineage>
</organism>
<evidence type="ECO:0000313" key="2">
    <source>
        <dbReference type="Proteomes" id="UP000078348"/>
    </source>
</evidence>
<accession>A0A196SHI0</accession>
<dbReference type="EMBL" id="LXWW01000129">
    <property type="protein sequence ID" value="OAO15622.1"/>
    <property type="molecule type" value="Genomic_DNA"/>
</dbReference>
<dbReference type="GO" id="GO:0005741">
    <property type="term" value="C:mitochondrial outer membrane"/>
    <property type="evidence" value="ECO:0007669"/>
    <property type="project" value="InterPro"/>
</dbReference>
<dbReference type="OrthoDB" id="10459102at2759"/>
<keyword evidence="2" id="KW-1185">Reference proteome</keyword>
<name>A0A196SHI0_BLAHN</name>
<comment type="caution">
    <text evidence="1">The sequence shown here is derived from an EMBL/GenBank/DDBJ whole genome shotgun (WGS) entry which is preliminary data.</text>
</comment>